<dbReference type="GO" id="GO:0102265">
    <property type="term" value="F:tRNA-dihydrouridine47 synthase activity"/>
    <property type="evidence" value="ECO:0007669"/>
    <property type="project" value="UniProtKB-EC"/>
</dbReference>
<dbReference type="EMBL" id="LGRX02029835">
    <property type="protein sequence ID" value="KAK3246413.1"/>
    <property type="molecule type" value="Genomic_DNA"/>
</dbReference>
<evidence type="ECO:0000256" key="5">
    <source>
        <dbReference type="ARBA" id="ARBA00022643"/>
    </source>
</evidence>
<dbReference type="PANTHER" id="PTHR45846">
    <property type="entry name" value="TRNA-DIHYDROURIDINE(47) SYNTHASE [NAD(P)(+)]-LIKE"/>
    <property type="match status" value="1"/>
</dbReference>
<dbReference type="PANTHER" id="PTHR45846:SF1">
    <property type="entry name" value="TRNA-DIHYDROURIDINE(47) SYNTHASE [NAD(P)(+)]-LIKE"/>
    <property type="match status" value="1"/>
</dbReference>
<keyword evidence="8" id="KW-0560">Oxidoreductase</keyword>
<feature type="region of interest" description="Disordered" evidence="13">
    <location>
        <begin position="443"/>
        <end position="465"/>
    </location>
</feature>
<evidence type="ECO:0000256" key="10">
    <source>
        <dbReference type="ARBA" id="ARBA00048342"/>
    </source>
</evidence>
<evidence type="ECO:0000256" key="8">
    <source>
        <dbReference type="ARBA" id="ARBA00023002"/>
    </source>
</evidence>
<gene>
    <name evidence="15" type="ORF">CYMTET_44050</name>
</gene>
<keyword evidence="4" id="KW-0285">Flavoprotein</keyword>
<evidence type="ECO:0000256" key="6">
    <source>
        <dbReference type="ARBA" id="ARBA00022694"/>
    </source>
</evidence>
<comment type="cofactor">
    <cofactor evidence="1">
        <name>FMN</name>
        <dbReference type="ChEBI" id="CHEBI:58210"/>
    </cofactor>
</comment>
<dbReference type="InterPro" id="IPR035587">
    <property type="entry name" value="DUS-like_FMN-bd"/>
</dbReference>
<evidence type="ECO:0000313" key="16">
    <source>
        <dbReference type="Proteomes" id="UP001190700"/>
    </source>
</evidence>
<sequence>MKANCSCRCSRNELRTQPQFLVRQSHRRKARNFANVCKSAQISQPTELHGCQPHIDYLALFEAKRRDPDNSICPPLFLAPMEILADSSFRLAISSTIGGFDESCKEFIRVPDNYPEGANTEVYPASLTKKYDCMELAPTPLAAQIMGGSPALLGQVAAQLVRQGAPRIDLNCGCPANAVTGKGAGSSLLRDPEKVYNCTAAMVRSVGDTWAAEGRNSVGGTRPIVSVKMRSGFHDTSLFHENLAAVQEAGAEMVTVHPRTKDQGYKGSAAWSLIAEAASVLDIPVIGNGDVTTPAMAMELAQYTGCRGIMVGRGAVQDPFIFHRIRAAWANDGELPFSCAEEVDMLECFLRRLIQEVGVASRRRSRGPEEGRAQKAKMGRVKQVCNYLFQSSTDMSNALYPILRANPKEQTAEALLDEVLKLLEELWGAEGPPRHALVNHFSNTASSQENTRQQTTNGSSSSAHN</sequence>
<evidence type="ECO:0000256" key="2">
    <source>
        <dbReference type="ARBA" id="ARBA00005451"/>
    </source>
</evidence>
<comment type="catalytic activity">
    <reaction evidence="9">
        <text>5,6-dihydrouridine(47) in tRNA + NAD(+) = uridine(47) in tRNA + NADH + H(+)</text>
        <dbReference type="Rhea" id="RHEA:53364"/>
        <dbReference type="Rhea" id="RHEA-COMP:13539"/>
        <dbReference type="Rhea" id="RHEA-COMP:13540"/>
        <dbReference type="ChEBI" id="CHEBI:15378"/>
        <dbReference type="ChEBI" id="CHEBI:57540"/>
        <dbReference type="ChEBI" id="CHEBI:57945"/>
        <dbReference type="ChEBI" id="CHEBI:65315"/>
        <dbReference type="ChEBI" id="CHEBI:74443"/>
        <dbReference type="EC" id="1.3.1.89"/>
    </reaction>
    <physiologicalReaction direction="right-to-left" evidence="9">
        <dbReference type="Rhea" id="RHEA:53366"/>
    </physiologicalReaction>
</comment>
<keyword evidence="16" id="KW-1185">Reference proteome</keyword>
<evidence type="ECO:0000256" key="4">
    <source>
        <dbReference type="ARBA" id="ARBA00022630"/>
    </source>
</evidence>
<keyword evidence="5" id="KW-0288">FMN</keyword>
<comment type="catalytic activity">
    <reaction evidence="12">
        <text>5,6-dihydrouridine(47) in tRNA + NADP(+) = uridine(47) in tRNA + NADPH + H(+)</text>
        <dbReference type="Rhea" id="RHEA:53360"/>
        <dbReference type="Rhea" id="RHEA-COMP:13539"/>
        <dbReference type="Rhea" id="RHEA-COMP:13540"/>
        <dbReference type="ChEBI" id="CHEBI:15378"/>
        <dbReference type="ChEBI" id="CHEBI:57783"/>
        <dbReference type="ChEBI" id="CHEBI:58349"/>
        <dbReference type="ChEBI" id="CHEBI:65315"/>
        <dbReference type="ChEBI" id="CHEBI:74443"/>
        <dbReference type="EC" id="1.3.1.89"/>
    </reaction>
    <physiologicalReaction direction="right-to-left" evidence="12">
        <dbReference type="Rhea" id="RHEA:53362"/>
    </physiologicalReaction>
</comment>
<evidence type="ECO:0000256" key="9">
    <source>
        <dbReference type="ARBA" id="ARBA00048266"/>
    </source>
</evidence>
<evidence type="ECO:0000256" key="11">
    <source>
        <dbReference type="ARBA" id="ARBA00049447"/>
    </source>
</evidence>
<comment type="similarity">
    <text evidence="2">Belongs to the Dus family. Dus3 subfamily.</text>
</comment>
<comment type="catalytic activity">
    <reaction evidence="11">
        <text>a 5,6-dihydrouridine in mRNA + NADP(+) = a uridine in mRNA + NADPH + H(+)</text>
        <dbReference type="Rhea" id="RHEA:69855"/>
        <dbReference type="Rhea" id="RHEA-COMP:14658"/>
        <dbReference type="Rhea" id="RHEA-COMP:17789"/>
        <dbReference type="ChEBI" id="CHEBI:15378"/>
        <dbReference type="ChEBI" id="CHEBI:57783"/>
        <dbReference type="ChEBI" id="CHEBI:58349"/>
        <dbReference type="ChEBI" id="CHEBI:65315"/>
        <dbReference type="ChEBI" id="CHEBI:74443"/>
    </reaction>
    <physiologicalReaction direction="right-to-left" evidence="11">
        <dbReference type="Rhea" id="RHEA:69857"/>
    </physiologicalReaction>
</comment>
<protein>
    <recommendedName>
        <fullName evidence="3">tRNA-dihydrouridine(47) synthase [NAD(P)(+)]</fullName>
        <ecNumber evidence="3">1.3.1.89</ecNumber>
    </recommendedName>
</protein>
<dbReference type="SUPFAM" id="SSF51395">
    <property type="entry name" value="FMN-linked oxidoreductases"/>
    <property type="match status" value="1"/>
</dbReference>
<accession>A0AAE0EZP9</accession>
<evidence type="ECO:0000259" key="14">
    <source>
        <dbReference type="Pfam" id="PF01207"/>
    </source>
</evidence>
<organism evidence="15 16">
    <name type="scientific">Cymbomonas tetramitiformis</name>
    <dbReference type="NCBI Taxonomy" id="36881"/>
    <lineage>
        <taxon>Eukaryota</taxon>
        <taxon>Viridiplantae</taxon>
        <taxon>Chlorophyta</taxon>
        <taxon>Pyramimonadophyceae</taxon>
        <taxon>Pyramimonadales</taxon>
        <taxon>Pyramimonadaceae</taxon>
        <taxon>Cymbomonas</taxon>
    </lineage>
</organism>
<dbReference type="PROSITE" id="PS01136">
    <property type="entry name" value="UPF0034"/>
    <property type="match status" value="1"/>
</dbReference>
<dbReference type="EC" id="1.3.1.89" evidence="3"/>
<evidence type="ECO:0000256" key="7">
    <source>
        <dbReference type="ARBA" id="ARBA00022857"/>
    </source>
</evidence>
<proteinExistence type="inferred from homology"/>
<dbReference type="Proteomes" id="UP001190700">
    <property type="component" value="Unassembled WGS sequence"/>
</dbReference>
<dbReference type="InterPro" id="IPR013785">
    <property type="entry name" value="Aldolase_TIM"/>
</dbReference>
<dbReference type="CDD" id="cd02801">
    <property type="entry name" value="DUS_like_FMN"/>
    <property type="match status" value="1"/>
</dbReference>
<comment type="caution">
    <text evidence="15">The sequence shown here is derived from an EMBL/GenBank/DDBJ whole genome shotgun (WGS) entry which is preliminary data.</text>
</comment>
<comment type="catalytic activity">
    <reaction evidence="10">
        <text>a 5,6-dihydrouridine in mRNA + NAD(+) = a uridine in mRNA + NADH + H(+)</text>
        <dbReference type="Rhea" id="RHEA:69851"/>
        <dbReference type="Rhea" id="RHEA-COMP:14658"/>
        <dbReference type="Rhea" id="RHEA-COMP:17789"/>
        <dbReference type="ChEBI" id="CHEBI:15378"/>
        <dbReference type="ChEBI" id="CHEBI:57540"/>
        <dbReference type="ChEBI" id="CHEBI:57945"/>
        <dbReference type="ChEBI" id="CHEBI:65315"/>
        <dbReference type="ChEBI" id="CHEBI:74443"/>
    </reaction>
    <physiologicalReaction direction="right-to-left" evidence="10">
        <dbReference type="Rhea" id="RHEA:69853"/>
    </physiologicalReaction>
</comment>
<evidence type="ECO:0000256" key="1">
    <source>
        <dbReference type="ARBA" id="ARBA00001917"/>
    </source>
</evidence>
<dbReference type="GO" id="GO:0050660">
    <property type="term" value="F:flavin adenine dinucleotide binding"/>
    <property type="evidence" value="ECO:0007669"/>
    <property type="project" value="InterPro"/>
</dbReference>
<reference evidence="15 16" key="1">
    <citation type="journal article" date="2015" name="Genome Biol. Evol.">
        <title>Comparative Genomics of a Bacterivorous Green Alga Reveals Evolutionary Causalities and Consequences of Phago-Mixotrophic Mode of Nutrition.</title>
        <authorList>
            <person name="Burns J.A."/>
            <person name="Paasch A."/>
            <person name="Narechania A."/>
            <person name="Kim E."/>
        </authorList>
    </citation>
    <scope>NUCLEOTIDE SEQUENCE [LARGE SCALE GENOMIC DNA]</scope>
    <source>
        <strain evidence="15 16">PLY_AMNH</strain>
    </source>
</reference>
<evidence type="ECO:0000256" key="12">
    <source>
        <dbReference type="ARBA" id="ARBA00049513"/>
    </source>
</evidence>
<keyword evidence="7" id="KW-0521">NADP</keyword>
<dbReference type="Pfam" id="PF01207">
    <property type="entry name" value="Dus"/>
    <property type="match status" value="1"/>
</dbReference>
<dbReference type="GO" id="GO:0003723">
    <property type="term" value="F:RNA binding"/>
    <property type="evidence" value="ECO:0007669"/>
    <property type="project" value="TreeGrafter"/>
</dbReference>
<evidence type="ECO:0000313" key="15">
    <source>
        <dbReference type="EMBL" id="KAK3246413.1"/>
    </source>
</evidence>
<keyword evidence="6" id="KW-0819">tRNA processing</keyword>
<dbReference type="InterPro" id="IPR018517">
    <property type="entry name" value="tRNA_hU_synthase_CS"/>
</dbReference>
<dbReference type="Gene3D" id="3.20.20.70">
    <property type="entry name" value="Aldolase class I"/>
    <property type="match status" value="1"/>
</dbReference>
<dbReference type="AlphaFoldDB" id="A0AAE0EZP9"/>
<feature type="domain" description="DUS-like FMN-binding" evidence="14">
    <location>
        <begin position="78"/>
        <end position="360"/>
    </location>
</feature>
<evidence type="ECO:0000256" key="13">
    <source>
        <dbReference type="SAM" id="MobiDB-lite"/>
    </source>
</evidence>
<name>A0AAE0EZP9_9CHLO</name>
<evidence type="ECO:0000256" key="3">
    <source>
        <dbReference type="ARBA" id="ARBA00012376"/>
    </source>
</evidence>